<evidence type="ECO:0008006" key="4">
    <source>
        <dbReference type="Google" id="ProtNLM"/>
    </source>
</evidence>
<dbReference type="OrthoDB" id="9793561at2"/>
<dbReference type="EMBL" id="CP026604">
    <property type="protein sequence ID" value="AWB66498.1"/>
    <property type="molecule type" value="Genomic_DNA"/>
</dbReference>
<feature type="chain" id="PRO_5015658692" description="Histidine kinase" evidence="1">
    <location>
        <begin position="24"/>
        <end position="233"/>
    </location>
</feature>
<dbReference type="SUPFAM" id="SSF56935">
    <property type="entry name" value="Porins"/>
    <property type="match status" value="1"/>
</dbReference>
<keyword evidence="3" id="KW-1185">Reference proteome</keyword>
<dbReference type="AlphaFoldDB" id="A0A2S0VQL1"/>
<accession>A0A2S0VQL1</accession>
<organism evidence="2 3">
    <name type="scientific">Saccharobesus litoralis</name>
    <dbReference type="NCBI Taxonomy" id="2172099"/>
    <lineage>
        <taxon>Bacteria</taxon>
        <taxon>Pseudomonadati</taxon>
        <taxon>Pseudomonadota</taxon>
        <taxon>Gammaproteobacteria</taxon>
        <taxon>Alteromonadales</taxon>
        <taxon>Alteromonadaceae</taxon>
        <taxon>Saccharobesus</taxon>
    </lineage>
</organism>
<proteinExistence type="predicted"/>
<evidence type="ECO:0000256" key="1">
    <source>
        <dbReference type="SAM" id="SignalP"/>
    </source>
</evidence>
<dbReference type="Proteomes" id="UP000244441">
    <property type="component" value="Chromosome"/>
</dbReference>
<dbReference type="NCBIfam" id="TIGR02001">
    <property type="entry name" value="gcw_chp"/>
    <property type="match status" value="1"/>
</dbReference>
<name>A0A2S0VQL1_9ALTE</name>
<dbReference type="RefSeq" id="WP_108602561.1">
    <property type="nucleotide sequence ID" value="NZ_CP026604.1"/>
</dbReference>
<evidence type="ECO:0000313" key="2">
    <source>
        <dbReference type="EMBL" id="AWB66498.1"/>
    </source>
</evidence>
<evidence type="ECO:0000313" key="3">
    <source>
        <dbReference type="Proteomes" id="UP000244441"/>
    </source>
</evidence>
<keyword evidence="1" id="KW-0732">Signal</keyword>
<dbReference type="InterPro" id="IPR010239">
    <property type="entry name" value="CHP02001"/>
</dbReference>
<dbReference type="Pfam" id="PF09694">
    <property type="entry name" value="Gcw_chp"/>
    <property type="match status" value="1"/>
</dbReference>
<dbReference type="KEGG" id="cate:C2869_08680"/>
<feature type="signal peptide" evidence="1">
    <location>
        <begin position="1"/>
        <end position="23"/>
    </location>
</feature>
<gene>
    <name evidence="2" type="ORF">C2869_08680</name>
</gene>
<protein>
    <recommendedName>
        <fullName evidence="4">Histidine kinase</fullName>
    </recommendedName>
</protein>
<sequence>MMKLTKIAAIVAIASASFTSTHAVAELSANVAATSNYLWRGMEQTGGDAAISGGIDYSHESGFYAGTWASNATWGMGEDSNGNPVDGEMETELDLYFGYSVGDLDVGFVYFAYPDANDAAIGNNPDFSEIYLSYSLGDLSLGFAVLADADGADFGDSIYLSADYAVEVGNGAELAFHAGMYDGDFVGEDSQIDLGVSISKDSFTFGASKMASDDNGIDDDLKVYVSYALDFEL</sequence>
<reference evidence="2 3" key="1">
    <citation type="submission" date="2018-01" db="EMBL/GenBank/DDBJ databases">
        <title>Genome sequence of a Cantenovulum-like bacteria.</title>
        <authorList>
            <person name="Tan W.R."/>
            <person name="Lau N.-S."/>
            <person name="Go F."/>
            <person name="Amirul A.-A.A."/>
        </authorList>
    </citation>
    <scope>NUCLEOTIDE SEQUENCE [LARGE SCALE GENOMIC DNA]</scope>
    <source>
        <strain evidence="2 3">CCB-QB4</strain>
    </source>
</reference>